<comment type="function">
    <text evidence="9">May play the central regulatory role in sporulation. It may be an element of the effector pathway responsible for the activation of sporulation genes in response to nutritional stress. Spo0A may act in concert with spo0H (a sigma factor) to control the expression of some genes that are critical to the sporulation process.</text>
</comment>
<dbReference type="InterPro" id="IPR051552">
    <property type="entry name" value="HptR"/>
</dbReference>
<dbReference type="Pfam" id="PF00072">
    <property type="entry name" value="Response_reg"/>
    <property type="match status" value="1"/>
</dbReference>
<evidence type="ECO:0000256" key="1">
    <source>
        <dbReference type="ARBA" id="ARBA00004496"/>
    </source>
</evidence>
<feature type="domain" description="HTH araC/xylS-type" evidence="11">
    <location>
        <begin position="218"/>
        <end position="318"/>
    </location>
</feature>
<dbReference type="Pfam" id="PF12833">
    <property type="entry name" value="HTH_18"/>
    <property type="match status" value="1"/>
</dbReference>
<keyword evidence="4 10" id="KW-0597">Phosphoprotein</keyword>
<evidence type="ECO:0000256" key="2">
    <source>
        <dbReference type="ARBA" id="ARBA00018672"/>
    </source>
</evidence>
<dbReference type="PROSITE" id="PS01124">
    <property type="entry name" value="HTH_ARAC_FAMILY_2"/>
    <property type="match status" value="1"/>
</dbReference>
<dbReference type="AlphaFoldDB" id="A0A9D2SS09"/>
<dbReference type="EMBL" id="DWWS01000060">
    <property type="protein sequence ID" value="HJC25275.1"/>
    <property type="molecule type" value="Genomic_DNA"/>
</dbReference>
<evidence type="ECO:0000256" key="7">
    <source>
        <dbReference type="ARBA" id="ARBA00023125"/>
    </source>
</evidence>
<comment type="subcellular location">
    <subcellularLocation>
        <location evidence="1">Cytoplasm</location>
    </subcellularLocation>
</comment>
<dbReference type="Gene3D" id="1.10.10.60">
    <property type="entry name" value="Homeodomain-like"/>
    <property type="match status" value="2"/>
</dbReference>
<keyword evidence="5" id="KW-0902">Two-component regulatory system</keyword>
<evidence type="ECO:0000256" key="4">
    <source>
        <dbReference type="ARBA" id="ARBA00022553"/>
    </source>
</evidence>
<organism evidence="13 14">
    <name type="scientific">Candidatus Eisenbergiella merdavium</name>
    <dbReference type="NCBI Taxonomy" id="2838551"/>
    <lineage>
        <taxon>Bacteria</taxon>
        <taxon>Bacillati</taxon>
        <taxon>Bacillota</taxon>
        <taxon>Clostridia</taxon>
        <taxon>Lachnospirales</taxon>
        <taxon>Lachnospiraceae</taxon>
        <taxon>Eisenbergiella</taxon>
    </lineage>
</organism>
<dbReference type="GO" id="GO:0003700">
    <property type="term" value="F:DNA-binding transcription factor activity"/>
    <property type="evidence" value="ECO:0007669"/>
    <property type="project" value="InterPro"/>
</dbReference>
<dbReference type="GO" id="GO:0043565">
    <property type="term" value="F:sequence-specific DNA binding"/>
    <property type="evidence" value="ECO:0007669"/>
    <property type="project" value="InterPro"/>
</dbReference>
<evidence type="ECO:0000256" key="8">
    <source>
        <dbReference type="ARBA" id="ARBA00023163"/>
    </source>
</evidence>
<keyword evidence="8" id="KW-0804">Transcription</keyword>
<dbReference type="SMART" id="SM00342">
    <property type="entry name" value="HTH_ARAC"/>
    <property type="match status" value="1"/>
</dbReference>
<dbReference type="GO" id="GO:0000160">
    <property type="term" value="P:phosphorelay signal transduction system"/>
    <property type="evidence" value="ECO:0007669"/>
    <property type="project" value="UniProtKB-KW"/>
</dbReference>
<dbReference type="SMART" id="SM00448">
    <property type="entry name" value="REC"/>
    <property type="match status" value="1"/>
</dbReference>
<dbReference type="PRINTS" id="PR00032">
    <property type="entry name" value="HTHARAC"/>
</dbReference>
<feature type="domain" description="Response regulatory" evidence="12">
    <location>
        <begin position="3"/>
        <end position="120"/>
    </location>
</feature>
<dbReference type="PANTHER" id="PTHR42713">
    <property type="entry name" value="HISTIDINE KINASE-RELATED"/>
    <property type="match status" value="1"/>
</dbReference>
<evidence type="ECO:0000313" key="14">
    <source>
        <dbReference type="Proteomes" id="UP000823891"/>
    </source>
</evidence>
<dbReference type="GO" id="GO:0005737">
    <property type="term" value="C:cytoplasm"/>
    <property type="evidence" value="ECO:0007669"/>
    <property type="project" value="UniProtKB-SubCell"/>
</dbReference>
<dbReference type="Gene3D" id="3.40.50.2300">
    <property type="match status" value="1"/>
</dbReference>
<evidence type="ECO:0000259" key="12">
    <source>
        <dbReference type="PROSITE" id="PS50110"/>
    </source>
</evidence>
<dbReference type="SUPFAM" id="SSF46689">
    <property type="entry name" value="Homeodomain-like"/>
    <property type="match status" value="1"/>
</dbReference>
<evidence type="ECO:0000256" key="3">
    <source>
        <dbReference type="ARBA" id="ARBA00022490"/>
    </source>
</evidence>
<sequence length="323" mass="37465">MYNILIVDDELISRRGIRAILQKSDFCIGRLAEAADGVEAISLLRKEKFDIVITDIRMPNMDGIMLCKSIQNEGMSPSIVILSGYDDFKYAQQAILYGVSDYILKPITQKKLTESLTRIMSRQDGTDRSLKYEEIDRFVTGLLESLREGDRADFEQAGEKMRIRLEGQQETLIEIVLNVANKIADRLQIQFSADDFRENSFEDGMERLWKMVNDRKGRDLLETVRKYLLDDPGMSQERLCSMLGFTSSYFSAMFKERTGRKFVEYREQIRMEVAKRELCIPSKTITQVAIETGYSDHTHFSRVFKKFYGKTPAQFRKERGLRL</sequence>
<dbReference type="PROSITE" id="PS00041">
    <property type="entry name" value="HTH_ARAC_FAMILY_1"/>
    <property type="match status" value="1"/>
</dbReference>
<accession>A0A9D2SS09</accession>
<gene>
    <name evidence="13" type="ORF">H9761_16495</name>
</gene>
<dbReference type="InterPro" id="IPR001789">
    <property type="entry name" value="Sig_transdc_resp-reg_receiver"/>
</dbReference>
<comment type="caution">
    <text evidence="13">The sequence shown here is derived from an EMBL/GenBank/DDBJ whole genome shotgun (WGS) entry which is preliminary data.</text>
</comment>
<proteinExistence type="predicted"/>
<dbReference type="Proteomes" id="UP000823891">
    <property type="component" value="Unassembled WGS sequence"/>
</dbReference>
<keyword evidence="3" id="KW-0963">Cytoplasm</keyword>
<dbReference type="InterPro" id="IPR011006">
    <property type="entry name" value="CheY-like_superfamily"/>
</dbReference>
<evidence type="ECO:0000256" key="10">
    <source>
        <dbReference type="PROSITE-ProRule" id="PRU00169"/>
    </source>
</evidence>
<reference evidence="13" key="1">
    <citation type="journal article" date="2021" name="PeerJ">
        <title>Extensive microbial diversity within the chicken gut microbiome revealed by metagenomics and culture.</title>
        <authorList>
            <person name="Gilroy R."/>
            <person name="Ravi A."/>
            <person name="Getino M."/>
            <person name="Pursley I."/>
            <person name="Horton D.L."/>
            <person name="Alikhan N.F."/>
            <person name="Baker D."/>
            <person name="Gharbi K."/>
            <person name="Hall N."/>
            <person name="Watson M."/>
            <person name="Adriaenssens E.M."/>
            <person name="Foster-Nyarko E."/>
            <person name="Jarju S."/>
            <person name="Secka A."/>
            <person name="Antonio M."/>
            <person name="Oren A."/>
            <person name="Chaudhuri R.R."/>
            <person name="La Ragione R."/>
            <person name="Hildebrand F."/>
            <person name="Pallen M.J."/>
        </authorList>
    </citation>
    <scope>NUCLEOTIDE SEQUENCE</scope>
    <source>
        <strain evidence="13">USAMLcec2-132</strain>
    </source>
</reference>
<evidence type="ECO:0000256" key="6">
    <source>
        <dbReference type="ARBA" id="ARBA00023015"/>
    </source>
</evidence>
<dbReference type="PANTHER" id="PTHR42713:SF3">
    <property type="entry name" value="TRANSCRIPTIONAL REGULATORY PROTEIN HPTR"/>
    <property type="match status" value="1"/>
</dbReference>
<dbReference type="InterPro" id="IPR018060">
    <property type="entry name" value="HTH_AraC"/>
</dbReference>
<evidence type="ECO:0000313" key="13">
    <source>
        <dbReference type="EMBL" id="HJC25275.1"/>
    </source>
</evidence>
<name>A0A9D2SS09_9FIRM</name>
<evidence type="ECO:0000259" key="11">
    <source>
        <dbReference type="PROSITE" id="PS01124"/>
    </source>
</evidence>
<dbReference type="CDD" id="cd17536">
    <property type="entry name" value="REC_YesN-like"/>
    <property type="match status" value="1"/>
</dbReference>
<keyword evidence="6" id="KW-0805">Transcription regulation</keyword>
<dbReference type="InterPro" id="IPR018062">
    <property type="entry name" value="HTH_AraC-typ_CS"/>
</dbReference>
<reference evidence="13" key="2">
    <citation type="submission" date="2021-04" db="EMBL/GenBank/DDBJ databases">
        <authorList>
            <person name="Gilroy R."/>
        </authorList>
    </citation>
    <scope>NUCLEOTIDE SEQUENCE</scope>
    <source>
        <strain evidence="13">USAMLcec2-132</strain>
    </source>
</reference>
<dbReference type="InterPro" id="IPR020449">
    <property type="entry name" value="Tscrpt_reg_AraC-type_HTH"/>
</dbReference>
<protein>
    <recommendedName>
        <fullName evidence="2">Stage 0 sporulation protein A homolog</fullName>
    </recommendedName>
</protein>
<evidence type="ECO:0000256" key="5">
    <source>
        <dbReference type="ARBA" id="ARBA00023012"/>
    </source>
</evidence>
<keyword evidence="7" id="KW-0238">DNA-binding</keyword>
<dbReference type="PROSITE" id="PS50110">
    <property type="entry name" value="RESPONSE_REGULATORY"/>
    <property type="match status" value="1"/>
</dbReference>
<dbReference type="InterPro" id="IPR009057">
    <property type="entry name" value="Homeodomain-like_sf"/>
</dbReference>
<evidence type="ECO:0000256" key="9">
    <source>
        <dbReference type="ARBA" id="ARBA00024867"/>
    </source>
</evidence>
<dbReference type="SUPFAM" id="SSF52172">
    <property type="entry name" value="CheY-like"/>
    <property type="match status" value="1"/>
</dbReference>
<feature type="modified residue" description="4-aspartylphosphate" evidence="10">
    <location>
        <position position="55"/>
    </location>
</feature>